<keyword evidence="2" id="KW-1185">Reference proteome</keyword>
<dbReference type="RefSeq" id="WP_331389598.1">
    <property type="nucleotide sequence ID" value="NZ_JAZKLB010000001.1"/>
</dbReference>
<gene>
    <name evidence="1" type="ORF">V4839_10575</name>
</gene>
<protein>
    <submittedName>
        <fullName evidence="1">Uncharacterized protein</fullName>
    </submittedName>
</protein>
<reference evidence="1 2" key="1">
    <citation type="submission" date="2023-10" db="EMBL/GenBank/DDBJ databases">
        <title>Wastewater isolates of ESBL- and carbapenemase-producing Gram-negative bacteria from New Zealand.</title>
        <authorList>
            <person name="Straub C."/>
            <person name="Weaver L."/>
            <person name="Cornelius A."/>
            <person name="Mcgill E."/>
            <person name="Dyet K."/>
            <person name="White L."/>
            <person name="Pattis I."/>
        </authorList>
    </citation>
    <scope>NUCLEOTIDE SEQUENCE [LARGE SCALE GENOMIC DNA]</scope>
    <source>
        <strain evidence="1 2">ESBL35</strain>
    </source>
</reference>
<dbReference type="EMBL" id="JAZKLI010000001">
    <property type="protein sequence ID" value="MEE9683921.1"/>
    <property type="molecule type" value="Genomic_DNA"/>
</dbReference>
<accession>A0ABU7UCC8</accession>
<proteinExistence type="predicted"/>
<sequence>MNNLRLIIDREKHPTGFNYAIDADLVLPLIGASLPASGYRDGLTKWHAESIMRKLLRLLEGLPVKATITDHTQRKTQVYTF</sequence>
<dbReference type="Proteomes" id="UP001335910">
    <property type="component" value="Unassembled WGS sequence"/>
</dbReference>
<evidence type="ECO:0000313" key="2">
    <source>
        <dbReference type="Proteomes" id="UP001335910"/>
    </source>
</evidence>
<name>A0ABU7UCC8_LELAM</name>
<evidence type="ECO:0000313" key="1">
    <source>
        <dbReference type="EMBL" id="MEE9683921.1"/>
    </source>
</evidence>
<organism evidence="1 2">
    <name type="scientific">Lelliottia amnigena</name>
    <name type="common">Enterobacter amnigenus</name>
    <dbReference type="NCBI Taxonomy" id="61646"/>
    <lineage>
        <taxon>Bacteria</taxon>
        <taxon>Pseudomonadati</taxon>
        <taxon>Pseudomonadota</taxon>
        <taxon>Gammaproteobacteria</taxon>
        <taxon>Enterobacterales</taxon>
        <taxon>Enterobacteriaceae</taxon>
        <taxon>Lelliottia</taxon>
    </lineage>
</organism>
<comment type="caution">
    <text evidence="1">The sequence shown here is derived from an EMBL/GenBank/DDBJ whole genome shotgun (WGS) entry which is preliminary data.</text>
</comment>